<dbReference type="Proteomes" id="UP000606274">
    <property type="component" value="Unassembled WGS sequence"/>
</dbReference>
<comment type="subcellular location">
    <subcellularLocation>
        <location evidence="1">Cytoplasm</location>
    </subcellularLocation>
</comment>
<evidence type="ECO:0000313" key="6">
    <source>
        <dbReference type="EMBL" id="KAF7687761.1"/>
    </source>
</evidence>
<keyword evidence="2" id="KW-0963">Cytoplasm</keyword>
<evidence type="ECO:0000256" key="1">
    <source>
        <dbReference type="ARBA" id="ARBA00004496"/>
    </source>
</evidence>
<accession>A0A8T0A7A8</accession>
<gene>
    <name evidence="6" type="ORF">HF521_014989</name>
</gene>
<dbReference type="PANTHER" id="PTHR23254:SF15">
    <property type="entry name" value="POLYADENYLATE-BINDING PROTEIN-INTERACTING PROTEIN 1"/>
    <property type="match status" value="1"/>
</dbReference>
<dbReference type="GO" id="GO:0006446">
    <property type="term" value="P:regulation of translational initiation"/>
    <property type="evidence" value="ECO:0007669"/>
    <property type="project" value="TreeGrafter"/>
</dbReference>
<comment type="caution">
    <text evidence="6">The sequence shown here is derived from an EMBL/GenBank/DDBJ whole genome shotgun (WGS) entry which is preliminary data.</text>
</comment>
<evidence type="ECO:0000256" key="3">
    <source>
        <dbReference type="ARBA" id="ARBA00022845"/>
    </source>
</evidence>
<reference evidence="6" key="1">
    <citation type="submission" date="2020-08" db="EMBL/GenBank/DDBJ databases">
        <title>Chromosome-level assembly of Southern catfish (Silurus meridionalis) provides insights into visual adaptation to the nocturnal and benthic lifestyles.</title>
        <authorList>
            <person name="Zhang Y."/>
            <person name="Wang D."/>
            <person name="Peng Z."/>
        </authorList>
    </citation>
    <scope>NUCLEOTIDE SEQUENCE</scope>
    <source>
        <strain evidence="6">SWU-2019-XX</strain>
        <tissue evidence="6">Muscle</tissue>
    </source>
</reference>
<dbReference type="InterPro" id="IPR016024">
    <property type="entry name" value="ARM-type_fold"/>
</dbReference>
<keyword evidence="3" id="KW-0810">Translation regulation</keyword>
<evidence type="ECO:0000256" key="2">
    <source>
        <dbReference type="ARBA" id="ARBA00022490"/>
    </source>
</evidence>
<protein>
    <recommendedName>
        <fullName evidence="5">MIF4G domain-containing protein</fullName>
    </recommendedName>
</protein>
<organism evidence="6 7">
    <name type="scientific">Silurus meridionalis</name>
    <name type="common">Southern catfish</name>
    <name type="synonym">Silurus soldatovi meridionalis</name>
    <dbReference type="NCBI Taxonomy" id="175797"/>
    <lineage>
        <taxon>Eukaryota</taxon>
        <taxon>Metazoa</taxon>
        <taxon>Chordata</taxon>
        <taxon>Craniata</taxon>
        <taxon>Vertebrata</taxon>
        <taxon>Euteleostomi</taxon>
        <taxon>Actinopterygii</taxon>
        <taxon>Neopterygii</taxon>
        <taxon>Teleostei</taxon>
        <taxon>Ostariophysi</taxon>
        <taxon>Siluriformes</taxon>
        <taxon>Siluridae</taxon>
        <taxon>Silurus</taxon>
    </lineage>
</organism>
<dbReference type="SUPFAM" id="SSF48371">
    <property type="entry name" value="ARM repeat"/>
    <property type="match status" value="1"/>
</dbReference>
<dbReference type="AlphaFoldDB" id="A0A8T0A7A8"/>
<sequence>MADNAEGFDRAPGAGRSRGQVKSVKGTMSRAEILLTALKDLMDTLFSAQRQKPHLCRQAAEGTWTTPHPPGFLQVKSVKGTMSRAEILLTALKDLMDTLFSLPKDRNLICAVKLLKLTGSVLEDAWKQSGKSHMDELIRKIEGILLDAQCSRDVRQMLLKLVELRSSNWGRVHAAAAYSEATPDNDPNYYMNEPTFYTADGTPFTAADPEYSEKYQEILEREDYFPEFYEENGNDVLSAEEDEMEPEIEEAFEKFCLETERQKP</sequence>
<dbReference type="EMBL" id="JABFDY010000027">
    <property type="protein sequence ID" value="KAF7687761.1"/>
    <property type="molecule type" value="Genomic_DNA"/>
</dbReference>
<evidence type="ECO:0000259" key="5">
    <source>
        <dbReference type="Pfam" id="PF02854"/>
    </source>
</evidence>
<dbReference type="Gene3D" id="1.25.40.180">
    <property type="match status" value="1"/>
</dbReference>
<dbReference type="InterPro" id="IPR003890">
    <property type="entry name" value="MIF4G-like_typ-3"/>
</dbReference>
<dbReference type="GO" id="GO:0005737">
    <property type="term" value="C:cytoplasm"/>
    <property type="evidence" value="ECO:0007669"/>
    <property type="project" value="UniProtKB-SubCell"/>
</dbReference>
<dbReference type="GO" id="GO:0008494">
    <property type="term" value="F:translation activator activity"/>
    <property type="evidence" value="ECO:0007669"/>
    <property type="project" value="TreeGrafter"/>
</dbReference>
<feature type="region of interest" description="Disordered" evidence="4">
    <location>
        <begin position="1"/>
        <end position="23"/>
    </location>
</feature>
<dbReference type="Pfam" id="PF02854">
    <property type="entry name" value="MIF4G"/>
    <property type="match status" value="1"/>
</dbReference>
<name>A0A8T0A7A8_SILME</name>
<dbReference type="GO" id="GO:0003723">
    <property type="term" value="F:RNA binding"/>
    <property type="evidence" value="ECO:0007669"/>
    <property type="project" value="InterPro"/>
</dbReference>
<dbReference type="InterPro" id="IPR051367">
    <property type="entry name" value="mRNA_TranslReg/HistoneTransl"/>
</dbReference>
<feature type="domain" description="MIF4G" evidence="5">
    <location>
        <begin position="87"/>
        <end position="168"/>
    </location>
</feature>
<proteinExistence type="predicted"/>
<dbReference type="PANTHER" id="PTHR23254">
    <property type="entry name" value="EIF4G DOMAIN PROTEIN"/>
    <property type="match status" value="1"/>
</dbReference>
<evidence type="ECO:0000313" key="7">
    <source>
        <dbReference type="Proteomes" id="UP000606274"/>
    </source>
</evidence>
<keyword evidence="7" id="KW-1185">Reference proteome</keyword>
<evidence type="ECO:0000256" key="4">
    <source>
        <dbReference type="SAM" id="MobiDB-lite"/>
    </source>
</evidence>